<dbReference type="Proteomes" id="UP000317998">
    <property type="component" value="Unassembled WGS sequence"/>
</dbReference>
<gene>
    <name evidence="4" type="ORF">FB562_1270</name>
</gene>
<evidence type="ECO:0000313" key="4">
    <source>
        <dbReference type="EMBL" id="TQL48186.1"/>
    </source>
</evidence>
<dbReference type="AlphaFoldDB" id="A0A542YJB6"/>
<dbReference type="Pfam" id="PF04264">
    <property type="entry name" value="YceI"/>
    <property type="match status" value="1"/>
</dbReference>
<dbReference type="SUPFAM" id="SSF101874">
    <property type="entry name" value="YceI-like"/>
    <property type="match status" value="1"/>
</dbReference>
<dbReference type="InterPro" id="IPR036761">
    <property type="entry name" value="TTHA0802/YceI-like_sf"/>
</dbReference>
<feature type="signal peptide" evidence="2">
    <location>
        <begin position="1"/>
        <end position="28"/>
    </location>
</feature>
<feature type="domain" description="Lipid/polyisoprenoid-binding YceI-like" evidence="3">
    <location>
        <begin position="65"/>
        <end position="231"/>
    </location>
</feature>
<proteinExistence type="inferred from homology"/>
<feature type="chain" id="PRO_5022137735" evidence="2">
    <location>
        <begin position="29"/>
        <end position="236"/>
    </location>
</feature>
<keyword evidence="2" id="KW-0732">Signal</keyword>
<comment type="similarity">
    <text evidence="1">Belongs to the UPF0312 family.</text>
</comment>
<dbReference type="RefSeq" id="WP_141880361.1">
    <property type="nucleotide sequence ID" value="NZ_VFOM01000001.1"/>
</dbReference>
<protein>
    <submittedName>
        <fullName evidence="4">YceI-like domain-containing protein</fullName>
    </submittedName>
</protein>
<dbReference type="EMBL" id="VFOM01000001">
    <property type="protein sequence ID" value="TQL48186.1"/>
    <property type="molecule type" value="Genomic_DNA"/>
</dbReference>
<dbReference type="PANTHER" id="PTHR34406">
    <property type="entry name" value="PROTEIN YCEI"/>
    <property type="match status" value="1"/>
</dbReference>
<evidence type="ECO:0000256" key="2">
    <source>
        <dbReference type="SAM" id="SignalP"/>
    </source>
</evidence>
<accession>A0A542YJB6</accession>
<dbReference type="PANTHER" id="PTHR34406:SF1">
    <property type="entry name" value="PROTEIN YCEI"/>
    <property type="match status" value="1"/>
</dbReference>
<organism evidence="4 5">
    <name type="scientific">Homoserinimonas aerilata</name>
    <dbReference type="NCBI Taxonomy" id="1162970"/>
    <lineage>
        <taxon>Bacteria</taxon>
        <taxon>Bacillati</taxon>
        <taxon>Actinomycetota</taxon>
        <taxon>Actinomycetes</taxon>
        <taxon>Micrococcales</taxon>
        <taxon>Microbacteriaceae</taxon>
        <taxon>Homoserinimonas</taxon>
    </lineage>
</organism>
<evidence type="ECO:0000259" key="3">
    <source>
        <dbReference type="SMART" id="SM00867"/>
    </source>
</evidence>
<dbReference type="Gene3D" id="2.40.128.110">
    <property type="entry name" value="Lipid/polyisoprenoid-binding, YceI-like"/>
    <property type="match status" value="1"/>
</dbReference>
<reference evidence="4 5" key="1">
    <citation type="submission" date="2019-06" db="EMBL/GenBank/DDBJ databases">
        <title>Sequencing the genomes of 1000 actinobacteria strains.</title>
        <authorList>
            <person name="Klenk H.-P."/>
        </authorList>
    </citation>
    <scope>NUCLEOTIDE SEQUENCE [LARGE SCALE GENOMIC DNA]</scope>
    <source>
        <strain evidence="4 5">DSM 26477</strain>
    </source>
</reference>
<dbReference type="SMART" id="SM00867">
    <property type="entry name" value="YceI"/>
    <property type="match status" value="1"/>
</dbReference>
<dbReference type="OrthoDB" id="117810at2"/>
<evidence type="ECO:0000256" key="1">
    <source>
        <dbReference type="ARBA" id="ARBA00008812"/>
    </source>
</evidence>
<dbReference type="InterPro" id="IPR007372">
    <property type="entry name" value="Lipid/polyisoprenoid-bd_YceI"/>
</dbReference>
<sequence length="236" mass="24156">MARPSKKKTIILISVAAVIALGATAAIAGPVFYRDVIAGPADDAPTAELDTRAPSTLDESTLAGDWTVTDGSYAGYRVDEVLNGVDVTVTGRTEDVAGTVTTSDTAVTAATITVDVASIATDSSQRDAYFRDSALQVSEHPTATFELTSPIEAPSDATVDAESTVTAAGVLTLAGVSQDVTVDVTAAADGDTIRIAGQIPVTFADFGVQAPSLGFVKVEDTGFVEFLVVLEQGPRG</sequence>
<name>A0A542YJB6_9MICO</name>
<keyword evidence="5" id="KW-1185">Reference proteome</keyword>
<comment type="caution">
    <text evidence="4">The sequence shown here is derived from an EMBL/GenBank/DDBJ whole genome shotgun (WGS) entry which is preliminary data.</text>
</comment>
<evidence type="ECO:0000313" key="5">
    <source>
        <dbReference type="Proteomes" id="UP000317998"/>
    </source>
</evidence>